<evidence type="ECO:0000313" key="2">
    <source>
        <dbReference type="Proteomes" id="UP000276133"/>
    </source>
</evidence>
<name>A0A3M7QCG6_BRAPC</name>
<dbReference type="Proteomes" id="UP000276133">
    <property type="component" value="Unassembled WGS sequence"/>
</dbReference>
<comment type="caution">
    <text evidence="1">The sequence shown here is derived from an EMBL/GenBank/DDBJ whole genome shotgun (WGS) entry which is preliminary data.</text>
</comment>
<organism evidence="1 2">
    <name type="scientific">Brachionus plicatilis</name>
    <name type="common">Marine rotifer</name>
    <name type="synonym">Brachionus muelleri</name>
    <dbReference type="NCBI Taxonomy" id="10195"/>
    <lineage>
        <taxon>Eukaryota</taxon>
        <taxon>Metazoa</taxon>
        <taxon>Spiralia</taxon>
        <taxon>Gnathifera</taxon>
        <taxon>Rotifera</taxon>
        <taxon>Eurotatoria</taxon>
        <taxon>Monogononta</taxon>
        <taxon>Pseudotrocha</taxon>
        <taxon>Ploima</taxon>
        <taxon>Brachionidae</taxon>
        <taxon>Brachionus</taxon>
    </lineage>
</organism>
<protein>
    <submittedName>
        <fullName evidence="1">Uncharacterized protein</fullName>
    </submittedName>
</protein>
<sequence>MCWRNSKRVKRAKLVKFEIIYIAIENSFFSMCSEIRKEKHIIKKIKYKLNETLNFFFWRNLITLASEVYQNDFDQTQCQSLHIVEETHFGDTPNRLTISFCFLSPFFSRPTISHFSELHTLFLSLFLAKIFRSWRSIIEKIEID</sequence>
<reference evidence="1 2" key="1">
    <citation type="journal article" date="2018" name="Sci. Rep.">
        <title>Genomic signatures of local adaptation to the degree of environmental predictability in rotifers.</title>
        <authorList>
            <person name="Franch-Gras L."/>
            <person name="Hahn C."/>
            <person name="Garcia-Roger E.M."/>
            <person name="Carmona M.J."/>
            <person name="Serra M."/>
            <person name="Gomez A."/>
        </authorList>
    </citation>
    <scope>NUCLEOTIDE SEQUENCE [LARGE SCALE GENOMIC DNA]</scope>
    <source>
        <strain evidence="1">HYR1</strain>
    </source>
</reference>
<proteinExistence type="predicted"/>
<gene>
    <name evidence="1" type="ORF">BpHYR1_026815</name>
</gene>
<evidence type="ECO:0000313" key="1">
    <source>
        <dbReference type="EMBL" id="RNA08912.1"/>
    </source>
</evidence>
<dbReference type="AlphaFoldDB" id="A0A3M7QCG6"/>
<accession>A0A3M7QCG6</accession>
<keyword evidence="2" id="KW-1185">Reference proteome</keyword>
<dbReference type="EMBL" id="REGN01006595">
    <property type="protein sequence ID" value="RNA08912.1"/>
    <property type="molecule type" value="Genomic_DNA"/>
</dbReference>